<protein>
    <recommendedName>
        <fullName evidence="6">Small ribosomal subunit protein uS8</fullName>
    </recommendedName>
</protein>
<dbReference type="PATRIC" id="fig|1698280.3.peg.1112"/>
<dbReference type="Gene3D" id="3.30.1370.30">
    <property type="match status" value="1"/>
</dbReference>
<evidence type="ECO:0000256" key="6">
    <source>
        <dbReference type="HAMAP-Rule" id="MF_01302"/>
    </source>
</evidence>
<keyword evidence="3 6" id="KW-0694">RNA-binding</keyword>
<evidence type="ECO:0000313" key="8">
    <source>
        <dbReference type="EMBL" id="KXB05898.1"/>
    </source>
</evidence>
<name>A0A133VHI7_9EURY</name>
<keyword evidence="4 6" id="KW-0689">Ribosomal protein</keyword>
<keyword evidence="5 6" id="KW-0687">Ribonucleoprotein</keyword>
<dbReference type="GO" id="GO:0003735">
    <property type="term" value="F:structural constituent of ribosome"/>
    <property type="evidence" value="ECO:0007669"/>
    <property type="project" value="InterPro"/>
</dbReference>
<dbReference type="HAMAP" id="MF_01302_A">
    <property type="entry name" value="Ribosomal_uS8_A"/>
    <property type="match status" value="1"/>
</dbReference>
<reference evidence="8 9" key="1">
    <citation type="journal article" date="2016" name="Sci. Rep.">
        <title>Metabolic traits of an uncultured archaeal lineage -MSBL1- from brine pools of the Red Sea.</title>
        <authorList>
            <person name="Mwirichia R."/>
            <person name="Alam I."/>
            <person name="Rashid M."/>
            <person name="Vinu M."/>
            <person name="Ba-Alawi W."/>
            <person name="Anthony Kamau A."/>
            <person name="Kamanda Ngugi D."/>
            <person name="Goker M."/>
            <person name="Klenk H.P."/>
            <person name="Bajic V."/>
            <person name="Stingl U."/>
        </authorList>
    </citation>
    <scope>NUCLEOTIDE SEQUENCE [LARGE SCALE GENOMIC DNA]</scope>
    <source>
        <strain evidence="8">SCGC-AAA382A20</strain>
    </source>
</reference>
<dbReference type="GO" id="GO:0019843">
    <property type="term" value="F:rRNA binding"/>
    <property type="evidence" value="ECO:0007669"/>
    <property type="project" value="UniProtKB-UniRule"/>
</dbReference>
<dbReference type="InterPro" id="IPR000630">
    <property type="entry name" value="Ribosomal_uS8"/>
</dbReference>
<proteinExistence type="inferred from homology"/>
<dbReference type="GO" id="GO:1990904">
    <property type="term" value="C:ribonucleoprotein complex"/>
    <property type="evidence" value="ECO:0007669"/>
    <property type="project" value="UniProtKB-KW"/>
</dbReference>
<keyword evidence="9" id="KW-1185">Reference proteome</keyword>
<evidence type="ECO:0000256" key="2">
    <source>
        <dbReference type="ARBA" id="ARBA00022730"/>
    </source>
</evidence>
<evidence type="ECO:0000313" key="9">
    <source>
        <dbReference type="Proteomes" id="UP000070263"/>
    </source>
</evidence>
<evidence type="ECO:0000256" key="3">
    <source>
        <dbReference type="ARBA" id="ARBA00022884"/>
    </source>
</evidence>
<dbReference type="PROSITE" id="PS00053">
    <property type="entry name" value="RIBOSOMAL_S8"/>
    <property type="match status" value="1"/>
</dbReference>
<dbReference type="GO" id="GO:0005840">
    <property type="term" value="C:ribosome"/>
    <property type="evidence" value="ECO:0007669"/>
    <property type="project" value="UniProtKB-KW"/>
</dbReference>
<comment type="similarity">
    <text evidence="1 6 7">Belongs to the universal ribosomal protein uS8 family.</text>
</comment>
<dbReference type="AlphaFoldDB" id="A0A133VHI7"/>
<dbReference type="InterPro" id="IPR047863">
    <property type="entry name" value="Ribosomal_uS8_CS"/>
</dbReference>
<dbReference type="Pfam" id="PF00410">
    <property type="entry name" value="Ribosomal_S8"/>
    <property type="match status" value="1"/>
</dbReference>
<comment type="subunit">
    <text evidence="6">Part of the 30S ribosomal subunit.</text>
</comment>
<dbReference type="PANTHER" id="PTHR11758">
    <property type="entry name" value="40S RIBOSOMAL PROTEIN S15A"/>
    <property type="match status" value="1"/>
</dbReference>
<evidence type="ECO:0000256" key="7">
    <source>
        <dbReference type="RuleBase" id="RU003660"/>
    </source>
</evidence>
<dbReference type="NCBIfam" id="NF003115">
    <property type="entry name" value="PRK04034.1"/>
    <property type="match status" value="1"/>
</dbReference>
<dbReference type="Proteomes" id="UP000070263">
    <property type="component" value="Unassembled WGS sequence"/>
</dbReference>
<dbReference type="EMBL" id="LHYE01000069">
    <property type="protein sequence ID" value="KXB05898.1"/>
    <property type="molecule type" value="Genomic_DNA"/>
</dbReference>
<evidence type="ECO:0000256" key="1">
    <source>
        <dbReference type="ARBA" id="ARBA00006471"/>
    </source>
</evidence>
<dbReference type="InterPro" id="IPR035987">
    <property type="entry name" value="Ribosomal_uS8_sf"/>
</dbReference>
<keyword evidence="2 6" id="KW-0699">rRNA-binding</keyword>
<dbReference type="GO" id="GO:0006412">
    <property type="term" value="P:translation"/>
    <property type="evidence" value="ECO:0007669"/>
    <property type="project" value="UniProtKB-UniRule"/>
</dbReference>
<accession>A0A133VHI7</accession>
<dbReference type="SUPFAM" id="SSF56047">
    <property type="entry name" value="Ribosomal protein S8"/>
    <property type="match status" value="1"/>
</dbReference>
<evidence type="ECO:0000256" key="5">
    <source>
        <dbReference type="ARBA" id="ARBA00023274"/>
    </source>
</evidence>
<comment type="function">
    <text evidence="6">One of the primary rRNA binding proteins, it binds directly to 16S rRNA central domain where it helps coordinate assembly of the platform of the 30S subunit.</text>
</comment>
<evidence type="ECO:0000256" key="4">
    <source>
        <dbReference type="ARBA" id="ARBA00022980"/>
    </source>
</evidence>
<gene>
    <name evidence="6" type="primary">rps8</name>
    <name evidence="8" type="ORF">AKJ51_04525</name>
</gene>
<sequence length="128" mass="14311">MRHSLLADCLSTINNTEDVGKDECLVKASNLVLDVLKTIQREGYIGEFEEIKDGKGGKFKVKLLGKINKCKIIKPHFSVAKDEFEKWEKRYLPAKGLGVLIVSTSRGIMTHQQAKEEGVGGKLIAYIY</sequence>
<organism evidence="8 9">
    <name type="scientific">candidate division MSBL1 archaeon SCGC-AAA382A20</name>
    <dbReference type="NCBI Taxonomy" id="1698280"/>
    <lineage>
        <taxon>Archaea</taxon>
        <taxon>Methanobacteriati</taxon>
        <taxon>Methanobacteriota</taxon>
        <taxon>candidate division MSBL1</taxon>
    </lineage>
</organism>
<comment type="caution">
    <text evidence="8">The sequence shown here is derived from an EMBL/GenBank/DDBJ whole genome shotgun (WGS) entry which is preliminary data.</text>
</comment>
<dbReference type="Gene3D" id="3.30.1490.10">
    <property type="match status" value="1"/>
</dbReference>